<organism evidence="3 4">
    <name type="scientific">Nocardioides exalbidus</name>
    <dbReference type="NCBI Taxonomy" id="402596"/>
    <lineage>
        <taxon>Bacteria</taxon>
        <taxon>Bacillati</taxon>
        <taxon>Actinomycetota</taxon>
        <taxon>Actinomycetes</taxon>
        <taxon>Propionibacteriales</taxon>
        <taxon>Nocardioidaceae</taxon>
        <taxon>Nocardioides</taxon>
    </lineage>
</organism>
<dbReference type="PANTHER" id="PTHR34075:SF5">
    <property type="entry name" value="BLR3430 PROTEIN"/>
    <property type="match status" value="1"/>
</dbReference>
<name>A0A1H4U4B2_9ACTN</name>
<evidence type="ECO:0000259" key="1">
    <source>
        <dbReference type="Pfam" id="PF01796"/>
    </source>
</evidence>
<dbReference type="AlphaFoldDB" id="A0A1H4U4B2"/>
<feature type="domain" description="ChsH2 C-terminal OB-fold" evidence="1">
    <location>
        <begin position="63"/>
        <end position="124"/>
    </location>
</feature>
<dbReference type="Proteomes" id="UP000198742">
    <property type="component" value="Unassembled WGS sequence"/>
</dbReference>
<dbReference type="Pfam" id="PF12172">
    <property type="entry name" value="zf-ChsH2"/>
    <property type="match status" value="1"/>
</dbReference>
<dbReference type="SUPFAM" id="SSF50249">
    <property type="entry name" value="Nucleic acid-binding proteins"/>
    <property type="match status" value="1"/>
</dbReference>
<keyword evidence="4" id="KW-1185">Reference proteome</keyword>
<proteinExistence type="predicted"/>
<protein>
    <recommendedName>
        <fullName evidence="5">DUF35 domain-containing protein</fullName>
    </recommendedName>
</protein>
<dbReference type="Gene3D" id="6.10.30.10">
    <property type="match status" value="1"/>
</dbReference>
<dbReference type="EMBL" id="FNRT01000002">
    <property type="protein sequence ID" value="SEC63575.1"/>
    <property type="molecule type" value="Genomic_DNA"/>
</dbReference>
<dbReference type="Pfam" id="PF01796">
    <property type="entry name" value="OB_ChsH2_C"/>
    <property type="match status" value="1"/>
</dbReference>
<gene>
    <name evidence="3" type="ORF">SAMN04489844_2675</name>
</gene>
<dbReference type="STRING" id="402596.SAMN04489844_2675"/>
<dbReference type="InterPro" id="IPR002878">
    <property type="entry name" value="ChsH2_C"/>
</dbReference>
<evidence type="ECO:0000313" key="4">
    <source>
        <dbReference type="Proteomes" id="UP000198742"/>
    </source>
</evidence>
<dbReference type="InterPro" id="IPR022002">
    <property type="entry name" value="ChsH2_Znr"/>
</dbReference>
<dbReference type="InterPro" id="IPR012340">
    <property type="entry name" value="NA-bd_OB-fold"/>
</dbReference>
<sequence>MTILETFADLSVAPPTPTAESQPWWDALRAGRFTVQSCGACGAAQGYPRTRCVRCWSDDLSLVDATGRAELVTHSEVHRPGQASWGVLAPYYVGLVRLEEGATLLTHLLTDDLPDDRRPRVGDRCDVVPTRVGEWVLPFFRVRNSVESTSPERHGHG</sequence>
<dbReference type="InterPro" id="IPR052513">
    <property type="entry name" value="Thioester_dehydratase-like"/>
</dbReference>
<dbReference type="OrthoDB" id="7470921at2"/>
<dbReference type="PANTHER" id="PTHR34075">
    <property type="entry name" value="BLR3430 PROTEIN"/>
    <property type="match status" value="1"/>
</dbReference>
<dbReference type="RefSeq" id="WP_090969539.1">
    <property type="nucleotide sequence ID" value="NZ_FNRT01000002.1"/>
</dbReference>
<evidence type="ECO:0000259" key="2">
    <source>
        <dbReference type="Pfam" id="PF12172"/>
    </source>
</evidence>
<feature type="domain" description="ChsH2 rubredoxin-like zinc ribbon" evidence="2">
    <location>
        <begin position="25"/>
        <end position="60"/>
    </location>
</feature>
<accession>A0A1H4U4B2</accession>
<evidence type="ECO:0000313" key="3">
    <source>
        <dbReference type="EMBL" id="SEC63575.1"/>
    </source>
</evidence>
<evidence type="ECO:0008006" key="5">
    <source>
        <dbReference type="Google" id="ProtNLM"/>
    </source>
</evidence>
<reference evidence="4" key="1">
    <citation type="submission" date="2016-10" db="EMBL/GenBank/DDBJ databases">
        <authorList>
            <person name="Varghese N."/>
            <person name="Submissions S."/>
        </authorList>
    </citation>
    <scope>NUCLEOTIDE SEQUENCE [LARGE SCALE GENOMIC DNA]</scope>
    <source>
        <strain evidence="4">DSM 22017</strain>
    </source>
</reference>